<dbReference type="AlphaFoldDB" id="A0AA38X0W6"/>
<dbReference type="InterPro" id="IPR053157">
    <property type="entry name" value="Sterol_Uptake_Regulator"/>
</dbReference>
<comment type="caution">
    <text evidence="2">The sequence shown here is derived from an EMBL/GenBank/DDBJ whole genome shotgun (WGS) entry which is preliminary data.</text>
</comment>
<evidence type="ECO:0000256" key="1">
    <source>
        <dbReference type="SAM" id="MobiDB-lite"/>
    </source>
</evidence>
<gene>
    <name evidence="2" type="ORF">H2200_010853</name>
</gene>
<feature type="region of interest" description="Disordered" evidence="1">
    <location>
        <begin position="49"/>
        <end position="79"/>
    </location>
</feature>
<protein>
    <submittedName>
        <fullName evidence="2">Uncharacterized protein</fullName>
    </submittedName>
</protein>
<dbReference type="GO" id="GO:0001228">
    <property type="term" value="F:DNA-binding transcription activator activity, RNA polymerase II-specific"/>
    <property type="evidence" value="ECO:0007669"/>
    <property type="project" value="TreeGrafter"/>
</dbReference>
<name>A0AA38X0W6_9EURO</name>
<dbReference type="Pfam" id="PF11951">
    <property type="entry name" value="Fungal_trans_2"/>
    <property type="match status" value="1"/>
</dbReference>
<evidence type="ECO:0000313" key="2">
    <source>
        <dbReference type="EMBL" id="KAJ9604739.1"/>
    </source>
</evidence>
<reference evidence="2" key="1">
    <citation type="submission" date="2022-10" db="EMBL/GenBank/DDBJ databases">
        <title>Culturing micro-colonial fungi from biological soil crusts in the Mojave desert and describing Neophaeococcomyces mojavensis, and introducing the new genera and species Taxawa tesnikishii.</title>
        <authorList>
            <person name="Kurbessoian T."/>
            <person name="Stajich J.E."/>
        </authorList>
    </citation>
    <scope>NUCLEOTIDE SEQUENCE</scope>
    <source>
        <strain evidence="2">TK_41</strain>
    </source>
</reference>
<sequence length="400" mass="43693">MHQMKMKSQLPALRAPTPAPEETAFCHYCRHAVTQVSQEVAVGLRRMQGKENQEPATAAAAYHSPQSSEPQTSCSPTSVPTLLASSPAISPSFELIDLVLMNHFTAVTSLNLFSGEHQNQLWQRDVPSQAGSNAMLMHGILAVAALDLSRSSSTPIEHQARAFYHHGLGLQLFKPEIADISPQNFDILFTFAILLVVWVYASPAAGNGLLGLDDILDKLEMVRGCKKLFHMHGEAIRDKPIATFARSAFSKNVIGLSSPANETFSYLRTLSTETINLVAIDQLQRNLQKLVEAGVDTKTAAAWPAIISDEFWARLRAHESVPVLIFAHHAIVSGACADQWWWMAGWSERVLQATGNALTDTDKTFFDWENLSTQIRSQAAAVSTDANSTSSGAANELSSR</sequence>
<evidence type="ECO:0000313" key="3">
    <source>
        <dbReference type="Proteomes" id="UP001172673"/>
    </source>
</evidence>
<proteinExistence type="predicted"/>
<dbReference type="PANTHER" id="PTHR47784">
    <property type="entry name" value="STEROL UPTAKE CONTROL PROTEIN 2"/>
    <property type="match status" value="1"/>
</dbReference>
<keyword evidence="3" id="KW-1185">Reference proteome</keyword>
<feature type="compositionally biased region" description="Polar residues" evidence="1">
    <location>
        <begin position="64"/>
        <end position="79"/>
    </location>
</feature>
<dbReference type="PANTHER" id="PTHR47784:SF5">
    <property type="entry name" value="STEROL UPTAKE CONTROL PROTEIN 2"/>
    <property type="match status" value="1"/>
</dbReference>
<organism evidence="2 3">
    <name type="scientific">Cladophialophora chaetospira</name>
    <dbReference type="NCBI Taxonomy" id="386627"/>
    <lineage>
        <taxon>Eukaryota</taxon>
        <taxon>Fungi</taxon>
        <taxon>Dikarya</taxon>
        <taxon>Ascomycota</taxon>
        <taxon>Pezizomycotina</taxon>
        <taxon>Eurotiomycetes</taxon>
        <taxon>Chaetothyriomycetidae</taxon>
        <taxon>Chaetothyriales</taxon>
        <taxon>Herpotrichiellaceae</taxon>
        <taxon>Cladophialophora</taxon>
    </lineage>
</organism>
<accession>A0AA38X0W6</accession>
<dbReference type="InterPro" id="IPR021858">
    <property type="entry name" value="Fun_TF"/>
</dbReference>
<dbReference type="EMBL" id="JAPDRK010000018">
    <property type="protein sequence ID" value="KAJ9604739.1"/>
    <property type="molecule type" value="Genomic_DNA"/>
</dbReference>
<dbReference type="Proteomes" id="UP001172673">
    <property type="component" value="Unassembled WGS sequence"/>
</dbReference>